<accession>A0ABX6IMS1</accession>
<dbReference type="Proteomes" id="UP001059836">
    <property type="component" value="Chromosome"/>
</dbReference>
<dbReference type="Gene3D" id="3.30.420.40">
    <property type="match status" value="2"/>
</dbReference>
<protein>
    <submittedName>
        <fullName evidence="8">Hsp70 family protein</fullName>
    </submittedName>
</protein>
<dbReference type="PRINTS" id="PR00301">
    <property type="entry name" value="HEATSHOCK70"/>
</dbReference>
<keyword evidence="7" id="KW-0812">Transmembrane</keyword>
<dbReference type="Pfam" id="PF00012">
    <property type="entry name" value="HSP70"/>
    <property type="match status" value="1"/>
</dbReference>
<comment type="similarity">
    <text evidence="1">Belongs to the heat shock protein 70 family.</text>
</comment>
<evidence type="ECO:0000256" key="7">
    <source>
        <dbReference type="SAM" id="Phobius"/>
    </source>
</evidence>
<reference evidence="8" key="1">
    <citation type="journal article" date="2021" name="Nat. Microbiol.">
        <title>Cocultivation of an ultrasmall environmental parasitic bacterium with lytic ability against bacteria associated with wastewater foams.</title>
        <authorList>
            <person name="Batinovic S."/>
            <person name="Rose J.J.A."/>
            <person name="Ratcliffe J."/>
            <person name="Seviour R.J."/>
            <person name="Petrovski S."/>
        </authorList>
    </citation>
    <scope>NUCLEOTIDE SEQUENCE</scope>
    <source>
        <strain evidence="8">CON9</strain>
    </source>
</reference>
<keyword evidence="4" id="KW-0346">Stress response</keyword>
<dbReference type="Gene3D" id="3.90.640.10">
    <property type="entry name" value="Actin, Chain A, domain 4"/>
    <property type="match status" value="1"/>
</dbReference>
<keyword evidence="2" id="KW-0547">Nucleotide-binding</keyword>
<evidence type="ECO:0000256" key="4">
    <source>
        <dbReference type="ARBA" id="ARBA00023016"/>
    </source>
</evidence>
<feature type="compositionally biased region" description="Pro residues" evidence="6">
    <location>
        <begin position="349"/>
        <end position="374"/>
    </location>
</feature>
<feature type="region of interest" description="Disordered" evidence="6">
    <location>
        <begin position="346"/>
        <end position="376"/>
    </location>
</feature>
<evidence type="ECO:0000256" key="1">
    <source>
        <dbReference type="ARBA" id="ARBA00007381"/>
    </source>
</evidence>
<dbReference type="PANTHER" id="PTHR42749">
    <property type="entry name" value="CELL SHAPE-DETERMINING PROTEIN MREB"/>
    <property type="match status" value="1"/>
</dbReference>
<organism evidence="8 9">
    <name type="scientific">Gordonia pseudamarae</name>
    <dbReference type="NCBI Taxonomy" id="2831662"/>
    <lineage>
        <taxon>Bacteria</taxon>
        <taxon>Bacillati</taxon>
        <taxon>Actinomycetota</taxon>
        <taxon>Actinomycetes</taxon>
        <taxon>Mycobacteriales</taxon>
        <taxon>Gordoniaceae</taxon>
        <taxon>Gordonia</taxon>
    </lineage>
</organism>
<dbReference type="PANTHER" id="PTHR42749:SF1">
    <property type="entry name" value="CELL SHAPE-DETERMINING PROTEIN MREB"/>
    <property type="match status" value="1"/>
</dbReference>
<feature type="compositionally biased region" description="Polar residues" evidence="6">
    <location>
        <begin position="425"/>
        <end position="444"/>
    </location>
</feature>
<dbReference type="PROSITE" id="PS01036">
    <property type="entry name" value="HSP70_3"/>
    <property type="match status" value="1"/>
</dbReference>
<evidence type="ECO:0000256" key="2">
    <source>
        <dbReference type="ARBA" id="ARBA00022741"/>
    </source>
</evidence>
<evidence type="ECO:0000256" key="3">
    <source>
        <dbReference type="ARBA" id="ARBA00022840"/>
    </source>
</evidence>
<keyword evidence="5" id="KW-0143">Chaperone</keyword>
<evidence type="ECO:0000313" key="8">
    <source>
        <dbReference type="EMBL" id="QHN36475.1"/>
    </source>
</evidence>
<keyword evidence="7" id="KW-1133">Transmembrane helix</keyword>
<feature type="transmembrane region" description="Helical" evidence="7">
    <location>
        <begin position="379"/>
        <end position="403"/>
    </location>
</feature>
<dbReference type="RefSeq" id="WP_213244728.1">
    <property type="nucleotide sequence ID" value="NZ_CP045806.1"/>
</dbReference>
<dbReference type="InterPro" id="IPR013126">
    <property type="entry name" value="Hsp_70_fam"/>
</dbReference>
<evidence type="ECO:0000313" key="9">
    <source>
        <dbReference type="Proteomes" id="UP001059836"/>
    </source>
</evidence>
<evidence type="ECO:0000256" key="6">
    <source>
        <dbReference type="SAM" id="MobiDB-lite"/>
    </source>
</evidence>
<proteinExistence type="inferred from homology"/>
<dbReference type="EMBL" id="CP045809">
    <property type="protein sequence ID" value="QHN36475.1"/>
    <property type="molecule type" value="Genomic_DNA"/>
</dbReference>
<dbReference type="SUPFAM" id="SSF53067">
    <property type="entry name" value="Actin-like ATPase domain"/>
    <property type="match status" value="2"/>
</dbReference>
<feature type="region of interest" description="Disordered" evidence="6">
    <location>
        <begin position="405"/>
        <end position="458"/>
    </location>
</feature>
<keyword evidence="7" id="KW-0472">Membrane</keyword>
<name>A0ABX6IMS1_9ACTN</name>
<keyword evidence="3" id="KW-0067">ATP-binding</keyword>
<keyword evidence="9" id="KW-1185">Reference proteome</keyword>
<dbReference type="InterPro" id="IPR043129">
    <property type="entry name" value="ATPase_NBD"/>
</dbReference>
<gene>
    <name evidence="8" type="ORF">GII31_17865</name>
</gene>
<dbReference type="InterPro" id="IPR018181">
    <property type="entry name" value="Heat_shock_70_CS"/>
</dbReference>
<sequence length="603" mass="63998">MTISKLSIDFGTTNTAAAFVDRHGNLHEVRLSHTSTLMPSAVFADGDNLVVGAAAINLSATRPDAYEPNPKRRLREPNILLGDVRYKTTKLAAAVLRSAITTASTVHGGPFDQVILTHPDGWAGHMQARLRKAATRTGLHPQQITLITEAQAAAHFYSTNHDFPDDPRLCVFDFGAGTCDVAVLDRTPSGQYIVAASDGLEDLGGTDIDSRVYDWVLRHITANTPHIVGQIRSPHAALTLIDRVRDAKESLSTANRAIIPVPGGEPIQLTRNEFDSLIYRDVQRAVALTQRVITAANRSSNAPVGQIYLVGGSSHIPLVHRELSALGTIATLGDPKTVVVQGALARPAPVTPPPIPPDPGPRPDPTPPPPPPPPPKRRALVVGMLALAVVVATAIVAAVVVIAQNDDPPTPNNAGGSYEPAGSGTDVSDNSDGGTSADNGSTGEVLSGSGGCGFATETSPTERQCQLLAKMPSEIKSVATCDPTDPWRGSNTAVQCLPPSNASAPYYSVVLYDYSDSATEITAVNFSEPPENGTWPEPNSQNTWTTPTGTTGGRMYSFSTNAGTWHQICTTRWSTKTASCIGYDPRVRTATQVVGWWQNQVYL</sequence>
<evidence type="ECO:0000256" key="5">
    <source>
        <dbReference type="ARBA" id="ARBA00023186"/>
    </source>
</evidence>